<evidence type="ECO:0000313" key="5">
    <source>
        <dbReference type="EMBL" id="CAA9227814.1"/>
    </source>
</evidence>
<comment type="similarity">
    <text evidence="3">Belongs to the gas vesicle GvpF/GvpL family.</text>
</comment>
<evidence type="ECO:0000256" key="4">
    <source>
        <dbReference type="SAM" id="MobiDB-lite"/>
    </source>
</evidence>
<dbReference type="EMBL" id="CADCTC010000054">
    <property type="protein sequence ID" value="CAA9227814.1"/>
    <property type="molecule type" value="Genomic_DNA"/>
</dbReference>
<feature type="compositionally biased region" description="Polar residues" evidence="4">
    <location>
        <begin position="1"/>
        <end position="10"/>
    </location>
</feature>
<dbReference type="AlphaFoldDB" id="A0A6J4HMD2"/>
<accession>A0A6J4HMD2</accession>
<comment type="subcellular location">
    <subcellularLocation>
        <location evidence="2">Gas vesicle</location>
    </subcellularLocation>
</comment>
<dbReference type="PANTHER" id="PTHR36852:SF1">
    <property type="entry name" value="PROTEIN GVPL 2"/>
    <property type="match status" value="1"/>
</dbReference>
<keyword evidence="1" id="KW-0304">Gas vesicle</keyword>
<name>A0A6J4HMD2_9CHLR</name>
<dbReference type="InterPro" id="IPR009430">
    <property type="entry name" value="GvpL/GvpF"/>
</dbReference>
<dbReference type="GO" id="GO:0031411">
    <property type="term" value="C:gas vesicle"/>
    <property type="evidence" value="ECO:0007669"/>
    <property type="project" value="UniProtKB-SubCell"/>
</dbReference>
<organism evidence="5">
    <name type="scientific">uncultured Chloroflexota bacterium</name>
    <dbReference type="NCBI Taxonomy" id="166587"/>
    <lineage>
        <taxon>Bacteria</taxon>
        <taxon>Bacillati</taxon>
        <taxon>Chloroflexota</taxon>
        <taxon>environmental samples</taxon>
    </lineage>
</organism>
<evidence type="ECO:0000256" key="1">
    <source>
        <dbReference type="ARBA" id="ARBA00022987"/>
    </source>
</evidence>
<feature type="compositionally biased region" description="Low complexity" evidence="4">
    <location>
        <begin position="11"/>
        <end position="30"/>
    </location>
</feature>
<gene>
    <name evidence="5" type="ORF">AVDCRST_MAG77-831</name>
</gene>
<evidence type="ECO:0000256" key="2">
    <source>
        <dbReference type="ARBA" id="ARBA00035108"/>
    </source>
</evidence>
<feature type="region of interest" description="Disordered" evidence="4">
    <location>
        <begin position="1"/>
        <end position="44"/>
    </location>
</feature>
<proteinExistence type="inferred from homology"/>
<reference evidence="5" key="1">
    <citation type="submission" date="2020-02" db="EMBL/GenBank/DDBJ databases">
        <authorList>
            <person name="Meier V. D."/>
        </authorList>
    </citation>
    <scope>NUCLEOTIDE SEQUENCE</scope>
    <source>
        <strain evidence="5">AVDCRST_MAG77</strain>
    </source>
</reference>
<feature type="region of interest" description="Disordered" evidence="4">
    <location>
        <begin position="187"/>
        <end position="222"/>
    </location>
</feature>
<sequence length="222" mass="23289">MASETAARTDQSGQGVAAAATGSGAGQPIQPAQPVPATPPAASGSAAGDVNTGIYVYNVIEADQPRTFGNIGIGGRGDEVYTVHFRDLAAVVSKTPLVVYDPTRENALAHEHVNELVIEEGITPVPMSFGTVFKSDESVVEFLNDTYDALRDVLRKMKGKLEYGLKVASIDTYLRYAEAMGITAPVARPPAVGGGGARDELGPPPDDFTPEPRTTTRTSSRS</sequence>
<feature type="compositionally biased region" description="Low complexity" evidence="4">
    <location>
        <begin position="211"/>
        <end position="222"/>
    </location>
</feature>
<protein>
    <submittedName>
        <fullName evidence="5">Gas vesicle protein GvpA</fullName>
    </submittedName>
</protein>
<dbReference type="Pfam" id="PF06386">
    <property type="entry name" value="GvpL_GvpF"/>
    <property type="match status" value="1"/>
</dbReference>
<dbReference type="PANTHER" id="PTHR36852">
    <property type="entry name" value="PROTEIN GVPL 2"/>
    <property type="match status" value="1"/>
</dbReference>
<dbReference type="GO" id="GO:0031412">
    <property type="term" value="P:gas vesicle organization"/>
    <property type="evidence" value="ECO:0007669"/>
    <property type="project" value="InterPro"/>
</dbReference>
<evidence type="ECO:0000256" key="3">
    <source>
        <dbReference type="ARBA" id="ARBA00035643"/>
    </source>
</evidence>